<reference evidence="2 3" key="1">
    <citation type="submission" date="2018-08" db="EMBL/GenBank/DDBJ databases">
        <title>A genome reference for cultivated species of the human gut microbiota.</title>
        <authorList>
            <person name="Zou Y."/>
            <person name="Xue W."/>
            <person name="Luo G."/>
        </authorList>
    </citation>
    <scope>NUCLEOTIDE SEQUENCE [LARGE SCALE GENOMIC DNA]</scope>
    <source>
        <strain evidence="2 3">AM25-1LB</strain>
    </source>
</reference>
<evidence type="ECO:0008006" key="4">
    <source>
        <dbReference type="Google" id="ProtNLM"/>
    </source>
</evidence>
<dbReference type="Proteomes" id="UP000284902">
    <property type="component" value="Unassembled WGS sequence"/>
</dbReference>
<evidence type="ECO:0000313" key="3">
    <source>
        <dbReference type="Proteomes" id="UP000284902"/>
    </source>
</evidence>
<comment type="caution">
    <text evidence="2">The sequence shown here is derived from an EMBL/GenBank/DDBJ whole genome shotgun (WGS) entry which is preliminary data.</text>
</comment>
<keyword evidence="1" id="KW-0812">Transmembrane</keyword>
<dbReference type="RefSeq" id="WP_118213182.1">
    <property type="nucleotide sequence ID" value="NZ_CAUBJD010000029.1"/>
</dbReference>
<evidence type="ECO:0000256" key="1">
    <source>
        <dbReference type="SAM" id="Phobius"/>
    </source>
</evidence>
<proteinExistence type="predicted"/>
<keyword evidence="1" id="KW-0472">Membrane</keyword>
<feature type="transmembrane region" description="Helical" evidence="1">
    <location>
        <begin position="58"/>
        <end position="82"/>
    </location>
</feature>
<organism evidence="2 3">
    <name type="scientific">[Ruminococcus] lactaris</name>
    <dbReference type="NCBI Taxonomy" id="46228"/>
    <lineage>
        <taxon>Bacteria</taxon>
        <taxon>Bacillati</taxon>
        <taxon>Bacillota</taxon>
        <taxon>Clostridia</taxon>
        <taxon>Lachnospirales</taxon>
        <taxon>Lachnospiraceae</taxon>
        <taxon>Mediterraneibacter</taxon>
    </lineage>
</organism>
<dbReference type="EMBL" id="QRHG01000040">
    <property type="protein sequence ID" value="RHF57656.1"/>
    <property type="molecule type" value="Genomic_DNA"/>
</dbReference>
<keyword evidence="1" id="KW-1133">Transmembrane helix</keyword>
<accession>A0A414P1Q7</accession>
<sequence>MEFLWNNLTDKTDSGLTRYDTKMLQGLSVLAMVVLHLFDRVDFQGLYTPLLYLAGKPVIFYFAQLSDFCVMGFAFCSGYGLYKKYMCVGGANKKIL</sequence>
<feature type="transmembrane region" description="Helical" evidence="1">
    <location>
        <begin position="21"/>
        <end position="38"/>
    </location>
</feature>
<gene>
    <name evidence="2" type="ORF">DW672_11810</name>
</gene>
<evidence type="ECO:0000313" key="2">
    <source>
        <dbReference type="EMBL" id="RHF57656.1"/>
    </source>
</evidence>
<name>A0A414P1Q7_9FIRM</name>
<protein>
    <recommendedName>
        <fullName evidence="4">Acyltransferase 3 domain-containing protein</fullName>
    </recommendedName>
</protein>
<dbReference type="AlphaFoldDB" id="A0A414P1Q7"/>